<feature type="compositionally biased region" description="Low complexity" evidence="2">
    <location>
        <begin position="251"/>
        <end position="272"/>
    </location>
</feature>
<feature type="compositionally biased region" description="Low complexity" evidence="2">
    <location>
        <begin position="76"/>
        <end position="95"/>
    </location>
</feature>
<organism evidence="4 5">
    <name type="scientific">Pleodorina starrii</name>
    <dbReference type="NCBI Taxonomy" id="330485"/>
    <lineage>
        <taxon>Eukaryota</taxon>
        <taxon>Viridiplantae</taxon>
        <taxon>Chlorophyta</taxon>
        <taxon>core chlorophytes</taxon>
        <taxon>Chlorophyceae</taxon>
        <taxon>CS clade</taxon>
        <taxon>Chlamydomonadales</taxon>
        <taxon>Volvocaceae</taxon>
        <taxon>Pleodorina</taxon>
    </lineage>
</organism>
<accession>A0A9W6BK54</accession>
<dbReference type="InterPro" id="IPR036875">
    <property type="entry name" value="Znf_CCHC_sf"/>
</dbReference>
<keyword evidence="1" id="KW-0479">Metal-binding</keyword>
<keyword evidence="1" id="KW-0863">Zinc-finger</keyword>
<keyword evidence="1" id="KW-0862">Zinc</keyword>
<evidence type="ECO:0000313" key="5">
    <source>
        <dbReference type="Proteomes" id="UP001165080"/>
    </source>
</evidence>
<dbReference type="SUPFAM" id="SSF57756">
    <property type="entry name" value="Retrovirus zinc finger-like domains"/>
    <property type="match status" value="1"/>
</dbReference>
<comment type="caution">
    <text evidence="4">The sequence shown here is derived from an EMBL/GenBank/DDBJ whole genome shotgun (WGS) entry which is preliminary data.</text>
</comment>
<proteinExistence type="predicted"/>
<dbReference type="AlphaFoldDB" id="A0A9W6BK54"/>
<sequence length="330" mass="36897">MLKSTLPLQTWRTLSVASHPIKYTKSTAMQTEPDRMTTEALEKLRDELAARIVALETQMKAKKRGPPTVGNGAGPSVDPSRAVDAAAAAPSNPNRTSDKVRKQIATKLPVPQFKGKDAETYMFRLKDNEEAKTWAQNEHDEDPNIMERSIEDLEKRFMMFGSSSCSFCAQVLASSLSSKPDNMAANGFASEFWEHDLEDNEEAKTWAQNEHDEDPNIMERSIEDLEKRFMFRFAPKNHDAFQPVHKKQKRAANGAAAAGAGPSGSSAPNPTAPTRIFSNHLNRVLSYCEWDYYKKNALCVRCGEKGHRGEDCKKFPSAKANVVERMEVDQ</sequence>
<keyword evidence="5" id="KW-1185">Reference proteome</keyword>
<name>A0A9W6BK54_9CHLO</name>
<reference evidence="4 5" key="1">
    <citation type="journal article" date="2023" name="Commun. Biol.">
        <title>Reorganization of the ancestral sex-determining regions during the evolution of trioecy in Pleodorina starrii.</title>
        <authorList>
            <person name="Takahashi K."/>
            <person name="Suzuki S."/>
            <person name="Kawai-Toyooka H."/>
            <person name="Yamamoto K."/>
            <person name="Hamaji T."/>
            <person name="Ootsuki R."/>
            <person name="Yamaguchi H."/>
            <person name="Kawachi M."/>
            <person name="Higashiyama T."/>
            <person name="Nozaki H."/>
        </authorList>
    </citation>
    <scope>NUCLEOTIDE SEQUENCE [LARGE SCALE GENOMIC DNA]</scope>
    <source>
        <strain evidence="4 5">NIES-4479</strain>
    </source>
</reference>
<feature type="region of interest" description="Disordered" evidence="2">
    <location>
        <begin position="242"/>
        <end position="272"/>
    </location>
</feature>
<evidence type="ECO:0000256" key="2">
    <source>
        <dbReference type="SAM" id="MobiDB-lite"/>
    </source>
</evidence>
<feature type="region of interest" description="Disordered" evidence="2">
    <location>
        <begin position="58"/>
        <end position="101"/>
    </location>
</feature>
<evidence type="ECO:0000259" key="3">
    <source>
        <dbReference type="PROSITE" id="PS50158"/>
    </source>
</evidence>
<dbReference type="GO" id="GO:0003676">
    <property type="term" value="F:nucleic acid binding"/>
    <property type="evidence" value="ECO:0007669"/>
    <property type="project" value="InterPro"/>
</dbReference>
<protein>
    <recommendedName>
        <fullName evidence="3">CCHC-type domain-containing protein</fullName>
    </recommendedName>
</protein>
<dbReference type="InterPro" id="IPR001878">
    <property type="entry name" value="Znf_CCHC"/>
</dbReference>
<evidence type="ECO:0000313" key="4">
    <source>
        <dbReference type="EMBL" id="GLC53245.1"/>
    </source>
</evidence>
<feature type="domain" description="CCHC-type" evidence="3">
    <location>
        <begin position="299"/>
        <end position="314"/>
    </location>
</feature>
<dbReference type="GO" id="GO:0008270">
    <property type="term" value="F:zinc ion binding"/>
    <property type="evidence" value="ECO:0007669"/>
    <property type="project" value="UniProtKB-KW"/>
</dbReference>
<gene>
    <name evidence="4" type="primary">PLESTB001183</name>
    <name evidence="4" type="ORF">PLESTB_000724000</name>
</gene>
<evidence type="ECO:0000256" key="1">
    <source>
        <dbReference type="PROSITE-ProRule" id="PRU00047"/>
    </source>
</evidence>
<dbReference type="Proteomes" id="UP001165080">
    <property type="component" value="Unassembled WGS sequence"/>
</dbReference>
<dbReference type="PROSITE" id="PS50158">
    <property type="entry name" value="ZF_CCHC"/>
    <property type="match status" value="1"/>
</dbReference>
<dbReference type="EMBL" id="BRXU01000007">
    <property type="protein sequence ID" value="GLC53245.1"/>
    <property type="molecule type" value="Genomic_DNA"/>
</dbReference>